<dbReference type="InterPro" id="IPR036689">
    <property type="entry name" value="ESAT-6-like_sf"/>
</dbReference>
<dbReference type="InterPro" id="IPR029058">
    <property type="entry name" value="AB_hydrolase_fold"/>
</dbReference>
<dbReference type="EMBL" id="FMUH01000001">
    <property type="protein sequence ID" value="SCX39444.1"/>
    <property type="molecule type" value="Genomic_DNA"/>
</dbReference>
<keyword evidence="2" id="KW-0378">Hydrolase</keyword>
<dbReference type="Proteomes" id="UP000198981">
    <property type="component" value="Unassembled WGS sequence"/>
</dbReference>
<keyword evidence="3" id="KW-1185">Reference proteome</keyword>
<organism evidence="2 3">
    <name type="scientific">Klenkia marina</name>
    <dbReference type="NCBI Taxonomy" id="1960309"/>
    <lineage>
        <taxon>Bacteria</taxon>
        <taxon>Bacillati</taxon>
        <taxon>Actinomycetota</taxon>
        <taxon>Actinomycetes</taxon>
        <taxon>Geodermatophilales</taxon>
        <taxon>Geodermatophilaceae</taxon>
        <taxon>Klenkia</taxon>
    </lineage>
</organism>
<dbReference type="AlphaFoldDB" id="A0A1G4XEJ8"/>
<evidence type="ECO:0000259" key="1">
    <source>
        <dbReference type="Pfam" id="PF06259"/>
    </source>
</evidence>
<reference evidence="3" key="1">
    <citation type="submission" date="2016-10" db="EMBL/GenBank/DDBJ databases">
        <authorList>
            <person name="Varghese N."/>
            <person name="Submissions S."/>
        </authorList>
    </citation>
    <scope>NUCLEOTIDE SEQUENCE [LARGE SCALE GENOMIC DNA]</scope>
    <source>
        <strain evidence="3">DSM 45722</strain>
    </source>
</reference>
<dbReference type="STRING" id="1960309.SAMN03159343_0672"/>
<gene>
    <name evidence="2" type="ORF">SAMN03159343_0672</name>
</gene>
<dbReference type="InterPro" id="IPR010427">
    <property type="entry name" value="DUF1023"/>
</dbReference>
<protein>
    <submittedName>
        <fullName evidence="2">Alpha/beta hydrolase</fullName>
    </submittedName>
</protein>
<accession>A0A1G4XEJ8</accession>
<dbReference type="RefSeq" id="WP_243469707.1">
    <property type="nucleotide sequence ID" value="NZ_FMUH01000001.1"/>
</dbReference>
<sequence>MVGLAAVEAWDVPALQGAVAALGEVPGRLAGWQARLDGVRGALRAADLWSGPAADVAATALVELAAVAEQVRHALAGSAEQLDAVVVQAVTAQDEVAAARASAAGGPVELTDSGAVPPIAAPGMAEDQLLAVADRERAAVRAEGHARTALTAAAAVLAAARAAGDPLVPLQPAGPGVGFAGVAAAAAALGPPPPVPTAPPARAASWWEGLTPAQRDAAVAADPAGVGALDGLPAWARDRANRLLLEDALAHPGRAGYDVAVQTADRLAALGTTTSQLLRFDPTRELVALSVGDLDTAEAVGVLVPGMATTPTDLPGLVRDATSIGDLAAASAPGLAVATLVWLGYSTPNAFTVASSREARAGGVALDRTLDGLSAARAAGAAAGGPPPPRTTVLAHSYGTVVAGYAARADGPLAADAVALLGSPGVPVDDAAGMEAPEVYGAWTPFDPVSYLGRFGPGPSDPGFGDVPLPTTPVQLHTEYYSPWFPSAQALAEVVAGTREGE</sequence>
<feature type="domain" description="DUF1023" evidence="1">
    <location>
        <begin position="281"/>
        <end position="456"/>
    </location>
</feature>
<evidence type="ECO:0000313" key="3">
    <source>
        <dbReference type="Proteomes" id="UP000198981"/>
    </source>
</evidence>
<dbReference type="GO" id="GO:0016787">
    <property type="term" value="F:hydrolase activity"/>
    <property type="evidence" value="ECO:0007669"/>
    <property type="project" value="UniProtKB-KW"/>
</dbReference>
<dbReference type="SUPFAM" id="SSF140453">
    <property type="entry name" value="EsxAB dimer-like"/>
    <property type="match status" value="1"/>
</dbReference>
<dbReference type="SUPFAM" id="SSF53474">
    <property type="entry name" value="alpha/beta-Hydrolases"/>
    <property type="match status" value="1"/>
</dbReference>
<name>A0A1G4XEJ8_9ACTN</name>
<proteinExistence type="predicted"/>
<dbReference type="Pfam" id="PF06259">
    <property type="entry name" value="Abhydrolase_8"/>
    <property type="match status" value="1"/>
</dbReference>
<evidence type="ECO:0000313" key="2">
    <source>
        <dbReference type="EMBL" id="SCX39444.1"/>
    </source>
</evidence>